<reference evidence="2 3" key="1">
    <citation type="submission" date="2023-09" db="EMBL/GenBank/DDBJ databases">
        <title>Complete-Gapless Cercospora beticola genome.</title>
        <authorList>
            <person name="Wyatt N.A."/>
            <person name="Spanner R.E."/>
            <person name="Bolton M.D."/>
        </authorList>
    </citation>
    <scope>NUCLEOTIDE SEQUENCE [LARGE SCALE GENOMIC DNA]</scope>
    <source>
        <strain evidence="2">Cb09-40</strain>
    </source>
</reference>
<sequence>MSVDGIDKGPGAYEIYEKLNASKKEIRICHIENELDEEGRVRCRLEVAALETIGSPENLNGELAPIFDLPPGVQGTDIRCQDVQAMLGLVEESLNLDSGASAAAQPNKPVYKAISWAWGDSSKKAQIVLNNQVVEVSQNAQTLLRRFCFEQQHSPIWLDAICINQADMAERSEQVAIMHHVYKNATQVLVWLGEEDVSIAEAALSSIDKLVVQCMEVAGADDTSLDKFFMSGTNARYAERPLPDYDWSALEKLFNNPWFYRLWVVQEVMLGNEPLCYLGMCSRPQSDISLAARWLHYRNFSVVKYIGTGGRGLTLVAKTWNISRRMLLLQDLLQLSSQLECTEPLDKVYGMLGIMQQEASSTLWQSQRWQSLMTADYSADLATVYAKFTKAAITSHPVRSHALTILESAQCMVPITADQHDDHQDWPSWVPRFYWRDSLADGSPQLLNCRGHAAGDISWSVEMIDKQDPLIITIPGILIDSVSVCSVPFTYDVWEDDSVRYQWLAAMSQYASKLGYTSHEIALTLTCEQRAGTGDPASSPSHTAQYEEYMNCGEGIAFKDLAIGPHNYVLEVYIGILNRRFFTTQKGIGIGPPGMRANDWLCMLFGGRTLYVLRPQENHFVLIGTAYLYGVMQVSEPTVFISYRTFSSLPGPLFLSCSTVAQTFRC</sequence>
<gene>
    <name evidence="2" type="ORF">RHO25_011191</name>
</gene>
<protein>
    <recommendedName>
        <fullName evidence="1">Heterokaryon incompatibility domain-containing protein</fullName>
    </recommendedName>
</protein>
<keyword evidence="3" id="KW-1185">Reference proteome</keyword>
<dbReference type="Pfam" id="PF06985">
    <property type="entry name" value="HET"/>
    <property type="match status" value="1"/>
</dbReference>
<organism evidence="2 3">
    <name type="scientific">Cercospora beticola</name>
    <name type="common">Sugarbeet leaf spot fungus</name>
    <dbReference type="NCBI Taxonomy" id="122368"/>
    <lineage>
        <taxon>Eukaryota</taxon>
        <taxon>Fungi</taxon>
        <taxon>Dikarya</taxon>
        <taxon>Ascomycota</taxon>
        <taxon>Pezizomycotina</taxon>
        <taxon>Dothideomycetes</taxon>
        <taxon>Dothideomycetidae</taxon>
        <taxon>Mycosphaerellales</taxon>
        <taxon>Mycosphaerellaceae</taxon>
        <taxon>Cercospora</taxon>
    </lineage>
</organism>
<dbReference type="Proteomes" id="UP001302367">
    <property type="component" value="Chromosome 7"/>
</dbReference>
<proteinExistence type="predicted"/>
<dbReference type="GeneID" id="35432982"/>
<evidence type="ECO:0000313" key="3">
    <source>
        <dbReference type="Proteomes" id="UP001302367"/>
    </source>
</evidence>
<evidence type="ECO:0000313" key="2">
    <source>
        <dbReference type="EMBL" id="WPB06534.1"/>
    </source>
</evidence>
<evidence type="ECO:0000259" key="1">
    <source>
        <dbReference type="Pfam" id="PF06985"/>
    </source>
</evidence>
<name>A0ABZ0P3U5_CERBT</name>
<dbReference type="InterPro" id="IPR052895">
    <property type="entry name" value="HetReg/Transcr_Mod"/>
</dbReference>
<dbReference type="PANTHER" id="PTHR24148:SF80">
    <property type="entry name" value="HETEROKARYON INCOMPATIBILITY DOMAIN-CONTAINING PROTEIN"/>
    <property type="match status" value="1"/>
</dbReference>
<dbReference type="EMBL" id="CP134190">
    <property type="protein sequence ID" value="WPB06534.1"/>
    <property type="molecule type" value="Genomic_DNA"/>
</dbReference>
<accession>A0ABZ0P3U5</accession>
<dbReference type="RefSeq" id="XP_023451103.2">
    <property type="nucleotide sequence ID" value="XM_023601952.2"/>
</dbReference>
<dbReference type="PANTHER" id="PTHR24148">
    <property type="entry name" value="ANKYRIN REPEAT DOMAIN-CONTAINING PROTEIN 39 HOMOLOG-RELATED"/>
    <property type="match status" value="1"/>
</dbReference>
<feature type="domain" description="Heterokaryon incompatibility" evidence="1">
    <location>
        <begin position="111"/>
        <end position="267"/>
    </location>
</feature>
<dbReference type="InterPro" id="IPR010730">
    <property type="entry name" value="HET"/>
</dbReference>